<comment type="caution">
    <text evidence="1">The sequence shown here is derived from an EMBL/GenBank/DDBJ whole genome shotgun (WGS) entry which is preliminary data.</text>
</comment>
<dbReference type="RefSeq" id="WP_377302785.1">
    <property type="nucleotide sequence ID" value="NZ_CP180191.1"/>
</dbReference>
<protein>
    <submittedName>
        <fullName evidence="1">WD40/YVTN/BNR-like repeat-containing protein</fullName>
    </submittedName>
</protein>
<evidence type="ECO:0000313" key="2">
    <source>
        <dbReference type="Proteomes" id="UP001595556"/>
    </source>
</evidence>
<name>A0ABV7H5S0_9BURK</name>
<organism evidence="1 2">
    <name type="scientific">Piscinibacterium candidicorallinum</name>
    <dbReference type="NCBI Taxonomy" id="1793872"/>
    <lineage>
        <taxon>Bacteria</taxon>
        <taxon>Pseudomonadati</taxon>
        <taxon>Pseudomonadota</taxon>
        <taxon>Betaproteobacteria</taxon>
        <taxon>Burkholderiales</taxon>
        <taxon>Piscinibacterium</taxon>
    </lineage>
</organism>
<dbReference type="Proteomes" id="UP001595556">
    <property type="component" value="Unassembled WGS sequence"/>
</dbReference>
<evidence type="ECO:0000313" key="1">
    <source>
        <dbReference type="EMBL" id="MFC3147560.1"/>
    </source>
</evidence>
<dbReference type="EMBL" id="JBHRTI010000004">
    <property type="protein sequence ID" value="MFC3147560.1"/>
    <property type="molecule type" value="Genomic_DNA"/>
</dbReference>
<reference evidence="2" key="1">
    <citation type="journal article" date="2019" name="Int. J. Syst. Evol. Microbiol.">
        <title>The Global Catalogue of Microorganisms (GCM) 10K type strain sequencing project: providing services to taxonomists for standard genome sequencing and annotation.</title>
        <authorList>
            <consortium name="The Broad Institute Genomics Platform"/>
            <consortium name="The Broad Institute Genome Sequencing Center for Infectious Disease"/>
            <person name="Wu L."/>
            <person name="Ma J."/>
        </authorList>
    </citation>
    <scope>NUCLEOTIDE SEQUENCE [LARGE SCALE GENOMIC DNA]</scope>
    <source>
        <strain evidence="2">KCTC 52168</strain>
    </source>
</reference>
<accession>A0ABV7H5S0</accession>
<keyword evidence="2" id="KW-1185">Reference proteome</keyword>
<dbReference type="SUPFAM" id="SSF110296">
    <property type="entry name" value="Oligoxyloglucan reducing end-specific cellobiohydrolase"/>
    <property type="match status" value="1"/>
</dbReference>
<sequence>MPSELEFVCGCAAYADLFFCVKAQPNASQAIAKGGFPFSFHGFDEQEDEKWVRYTRVFNWPAQAVASFKPGGGDRVVVALGPHGEVYEIQTTDSSESTSVIPGSPRFLGRNLAVANETAFALGMGRCIARWDGPQTWTRIDPDLPADDDKATGFNDLVVASPGEMYTLGWSGEIFRTDGVRWQAVDSPVSAALRAACVGADGLVYAAGYDGTMIRGRGDDWSIIETDRKGVFLDICTLGQDVFVSTAFEVFKLTEGGLVAVSEFADPDDRPRSCTGLSAATDGSCVFWMGGSDLFRFDGALWQRVV</sequence>
<gene>
    <name evidence="1" type="ORF">ACFOEN_07890</name>
</gene>
<proteinExistence type="predicted"/>